<keyword evidence="3 7" id="KW-0812">Transmembrane</keyword>
<feature type="compositionally biased region" description="Basic and acidic residues" evidence="6">
    <location>
        <begin position="1"/>
        <end position="11"/>
    </location>
</feature>
<feature type="transmembrane region" description="Helical" evidence="7">
    <location>
        <begin position="836"/>
        <end position="852"/>
    </location>
</feature>
<evidence type="ECO:0000256" key="4">
    <source>
        <dbReference type="ARBA" id="ARBA00022989"/>
    </source>
</evidence>
<dbReference type="EMBL" id="JAWRVI010000143">
    <property type="protein sequence ID" value="KAK4074670.1"/>
    <property type="molecule type" value="Genomic_DNA"/>
</dbReference>
<dbReference type="Pfam" id="PF00689">
    <property type="entry name" value="Cation_ATPase_C"/>
    <property type="match status" value="1"/>
</dbReference>
<feature type="region of interest" description="Disordered" evidence="6">
    <location>
        <begin position="1"/>
        <end position="38"/>
    </location>
</feature>
<evidence type="ECO:0000259" key="9">
    <source>
        <dbReference type="Pfam" id="PF20253"/>
    </source>
</evidence>
<protein>
    <recommendedName>
        <fullName evidence="12">Cation-transporting P-type ATPase C-terminal domain-containing protein</fullName>
    </recommendedName>
</protein>
<dbReference type="InterPro" id="IPR001757">
    <property type="entry name" value="P_typ_ATPase"/>
</dbReference>
<feature type="transmembrane region" description="Helical" evidence="7">
    <location>
        <begin position="799"/>
        <end position="816"/>
    </location>
</feature>
<gene>
    <name evidence="10" type="ORF">Purlil1_12889</name>
</gene>
<feature type="domain" description="Cation-transporting P-type ATPase C-terminal" evidence="8">
    <location>
        <begin position="707"/>
        <end position="852"/>
    </location>
</feature>
<dbReference type="Pfam" id="PF20253">
    <property type="entry name" value="DUF6604"/>
    <property type="match status" value="1"/>
</dbReference>
<evidence type="ECO:0008006" key="12">
    <source>
        <dbReference type="Google" id="ProtNLM"/>
    </source>
</evidence>
<dbReference type="SUPFAM" id="SSF81665">
    <property type="entry name" value="Calcium ATPase, transmembrane domain M"/>
    <property type="match status" value="1"/>
</dbReference>
<dbReference type="Gene3D" id="1.20.1110.10">
    <property type="entry name" value="Calcium-transporting ATPase, transmembrane domain"/>
    <property type="match status" value="1"/>
</dbReference>
<dbReference type="PRINTS" id="PR00120">
    <property type="entry name" value="HATPASE"/>
</dbReference>
<dbReference type="InterPro" id="IPR023298">
    <property type="entry name" value="ATPase_P-typ_TM_dom_sf"/>
</dbReference>
<dbReference type="PRINTS" id="PR00119">
    <property type="entry name" value="CATATPASE"/>
</dbReference>
<evidence type="ECO:0000256" key="7">
    <source>
        <dbReference type="SAM" id="Phobius"/>
    </source>
</evidence>
<dbReference type="SUPFAM" id="SSF56784">
    <property type="entry name" value="HAD-like"/>
    <property type="match status" value="1"/>
</dbReference>
<dbReference type="InterPro" id="IPR023299">
    <property type="entry name" value="ATPase_P-typ_cyto_dom_N"/>
</dbReference>
<organism evidence="10 11">
    <name type="scientific">Purpureocillium lilacinum</name>
    <name type="common">Paecilomyces lilacinus</name>
    <dbReference type="NCBI Taxonomy" id="33203"/>
    <lineage>
        <taxon>Eukaryota</taxon>
        <taxon>Fungi</taxon>
        <taxon>Dikarya</taxon>
        <taxon>Ascomycota</taxon>
        <taxon>Pezizomycotina</taxon>
        <taxon>Sordariomycetes</taxon>
        <taxon>Hypocreomycetidae</taxon>
        <taxon>Hypocreales</taxon>
        <taxon>Ophiocordycipitaceae</taxon>
        <taxon>Purpureocillium</taxon>
    </lineage>
</organism>
<feature type="domain" description="DUF6604" evidence="9">
    <location>
        <begin position="167"/>
        <end position="211"/>
    </location>
</feature>
<evidence type="ECO:0000256" key="2">
    <source>
        <dbReference type="ARBA" id="ARBA00022475"/>
    </source>
</evidence>
<evidence type="ECO:0000256" key="6">
    <source>
        <dbReference type="SAM" id="MobiDB-lite"/>
    </source>
</evidence>
<dbReference type="PANTHER" id="PTHR43294">
    <property type="entry name" value="SODIUM/POTASSIUM-TRANSPORTING ATPASE SUBUNIT ALPHA"/>
    <property type="match status" value="1"/>
</dbReference>
<keyword evidence="5 7" id="KW-0472">Membrane</keyword>
<accession>A0ABR0BFM6</accession>
<dbReference type="Proteomes" id="UP001287286">
    <property type="component" value="Unassembled WGS sequence"/>
</dbReference>
<dbReference type="Pfam" id="PF00702">
    <property type="entry name" value="Hydrolase"/>
    <property type="match status" value="1"/>
</dbReference>
<evidence type="ECO:0000313" key="11">
    <source>
        <dbReference type="Proteomes" id="UP001287286"/>
    </source>
</evidence>
<keyword evidence="2" id="KW-1003">Cell membrane</keyword>
<sequence>MDTPPRNDVENLTRPVEANDTQSLDGRKRWTRQHEMPPDDVKKPTFSCDIACTWRVVPRQRELRCSASCRLGVLFPHPGPGTSGLLRSYCKSRKGVMGAAMSTYDYLHHHPVLDQLLDTSKERPLHNVRHRHSRQLDGTDPCDCVSAQTPHQRATCLEPDDAVHMNLIDLREEVSNLWNEYCSGKIDLGAAAVGANLAVELARSMEEEMAPLLKKHDGALALLPKYFDAACQSQGLDPIRKEKFTDDMNFACYDIGATLQYNVASLLEAIRTATPHSARDMPCYTGKFGWYDAQTAHLETMDNRQRWAQDKAALLEVIPDIALLFELKGIPVHDEFARGVKAMLETQEIPVWLCFAAQNYLDTLRILGPHVTRTLAEFYQFNEVTAQLLNRVNVAEHNSQVKKDVEDMRKMVTVKMNGVDIFTASWMALNAGSRNERVCRPVSHTRPNLAPSVLCEKTMRPVNTPNTNAFSDEIAENAISDLTIIGILGIIDPPRPETAATVAECRRASARFFMVTDDYGLTAAAIARNTGIFTNERDPDTIETMKSKESLKAEDLRDSRLNGEQRSLLLEGHSLASLVNEDWDLICEYGEIVFARTTPEQKLRVVDEFCKRDNVVAVTGDGVNDAPALRAADVGVAIVTGSDVAIEAADLVLLDKFDSIIEAIRLGRLVFQNLQKVIAYLLPAGSWSEIWPVLINVFFGVPLPLSSFLMIIEEFDLLYLPPRNHKLDHLITTKIYIQAYIFTGTMETCTAHAMYFLTTGRKLASPSRQLFFLLEGYTEGFHGYTQDELNKFNAVGQCVYFVTLVILQWGNILSVWNRRLNILQAGPFTEKRRSPWLLLSMVINLAIAVFVTDRPGHPEPLRHCLRAD</sequence>
<dbReference type="PANTHER" id="PTHR43294:SF21">
    <property type="entry name" value="CATION TRANSPORTING ATPASE"/>
    <property type="match status" value="1"/>
</dbReference>
<proteinExistence type="predicted"/>
<dbReference type="InterPro" id="IPR036412">
    <property type="entry name" value="HAD-like_sf"/>
</dbReference>
<dbReference type="InterPro" id="IPR046539">
    <property type="entry name" value="DUF6604"/>
</dbReference>
<comment type="caution">
    <text evidence="10">The sequence shown here is derived from an EMBL/GenBank/DDBJ whole genome shotgun (WGS) entry which is preliminary data.</text>
</comment>
<feature type="compositionally biased region" description="Basic and acidic residues" evidence="6">
    <location>
        <begin position="25"/>
        <end position="38"/>
    </location>
</feature>
<dbReference type="CDD" id="cd01431">
    <property type="entry name" value="P-type_ATPases"/>
    <property type="match status" value="1"/>
</dbReference>
<dbReference type="NCBIfam" id="TIGR01494">
    <property type="entry name" value="ATPase_P-type"/>
    <property type="match status" value="1"/>
</dbReference>
<evidence type="ECO:0000256" key="1">
    <source>
        <dbReference type="ARBA" id="ARBA00004651"/>
    </source>
</evidence>
<dbReference type="Gene3D" id="3.40.1110.10">
    <property type="entry name" value="Calcium-transporting ATPase, cytoplasmic domain N"/>
    <property type="match status" value="1"/>
</dbReference>
<comment type="subcellular location">
    <subcellularLocation>
        <location evidence="1">Cell membrane</location>
        <topology evidence="1">Multi-pass membrane protein</topology>
    </subcellularLocation>
</comment>
<dbReference type="InterPro" id="IPR050510">
    <property type="entry name" value="Cation_transp_ATPase_P-type"/>
</dbReference>
<dbReference type="InterPro" id="IPR023214">
    <property type="entry name" value="HAD_sf"/>
</dbReference>
<keyword evidence="11" id="KW-1185">Reference proteome</keyword>
<evidence type="ECO:0000256" key="3">
    <source>
        <dbReference type="ARBA" id="ARBA00022692"/>
    </source>
</evidence>
<name>A0ABR0BFM6_PURLI</name>
<evidence type="ECO:0000313" key="10">
    <source>
        <dbReference type="EMBL" id="KAK4074670.1"/>
    </source>
</evidence>
<keyword evidence="4 7" id="KW-1133">Transmembrane helix</keyword>
<evidence type="ECO:0000259" key="8">
    <source>
        <dbReference type="Pfam" id="PF00689"/>
    </source>
</evidence>
<dbReference type="InterPro" id="IPR006068">
    <property type="entry name" value="ATPase_P-typ_cation-transptr_C"/>
</dbReference>
<evidence type="ECO:0000256" key="5">
    <source>
        <dbReference type="ARBA" id="ARBA00023136"/>
    </source>
</evidence>
<reference evidence="10 11" key="1">
    <citation type="journal article" date="2024" name="Microbiol. Resour. Announc.">
        <title>Genome annotations for the ascomycete fungi Trichoderma harzianum, Trichoderma aggressivum, and Purpureocillium lilacinum.</title>
        <authorList>
            <person name="Beijen E.P.W."/>
            <person name="Ohm R.A."/>
        </authorList>
    </citation>
    <scope>NUCLEOTIDE SEQUENCE [LARGE SCALE GENOMIC DNA]</scope>
    <source>
        <strain evidence="10 11">CBS 150709</strain>
    </source>
</reference>
<dbReference type="Gene3D" id="3.40.50.1000">
    <property type="entry name" value="HAD superfamily/HAD-like"/>
    <property type="match status" value="1"/>
</dbReference>